<evidence type="ECO:0008006" key="4">
    <source>
        <dbReference type="Google" id="ProtNLM"/>
    </source>
</evidence>
<evidence type="ECO:0000313" key="2">
    <source>
        <dbReference type="EMBL" id="GAA4707517.1"/>
    </source>
</evidence>
<comment type="caution">
    <text evidence="2">The sequence shown here is derived from an EMBL/GenBank/DDBJ whole genome shotgun (WGS) entry which is preliminary data.</text>
</comment>
<keyword evidence="3" id="KW-1185">Reference proteome</keyword>
<name>A0ABP8XID5_9MICO</name>
<accession>A0ABP8XID5</accession>
<feature type="transmembrane region" description="Helical" evidence="1">
    <location>
        <begin position="21"/>
        <end position="41"/>
    </location>
</feature>
<evidence type="ECO:0000256" key="1">
    <source>
        <dbReference type="SAM" id="Phobius"/>
    </source>
</evidence>
<reference evidence="3" key="1">
    <citation type="journal article" date="2019" name="Int. J. Syst. Evol. Microbiol.">
        <title>The Global Catalogue of Microorganisms (GCM) 10K type strain sequencing project: providing services to taxonomists for standard genome sequencing and annotation.</title>
        <authorList>
            <consortium name="The Broad Institute Genomics Platform"/>
            <consortium name="The Broad Institute Genome Sequencing Center for Infectious Disease"/>
            <person name="Wu L."/>
            <person name="Ma J."/>
        </authorList>
    </citation>
    <scope>NUCLEOTIDE SEQUENCE [LARGE SCALE GENOMIC DNA]</scope>
    <source>
        <strain evidence="3">JCM 17975</strain>
    </source>
</reference>
<proteinExistence type="predicted"/>
<dbReference type="Proteomes" id="UP001500843">
    <property type="component" value="Unassembled WGS sequence"/>
</dbReference>
<keyword evidence="1" id="KW-1133">Transmembrane helix</keyword>
<organism evidence="2 3">
    <name type="scientific">Promicromonospora umidemergens</name>
    <dbReference type="NCBI Taxonomy" id="629679"/>
    <lineage>
        <taxon>Bacteria</taxon>
        <taxon>Bacillati</taxon>
        <taxon>Actinomycetota</taxon>
        <taxon>Actinomycetes</taxon>
        <taxon>Micrococcales</taxon>
        <taxon>Promicromonosporaceae</taxon>
        <taxon>Promicromonospora</taxon>
    </lineage>
</organism>
<dbReference type="EMBL" id="BAABHM010000013">
    <property type="protein sequence ID" value="GAA4707517.1"/>
    <property type="molecule type" value="Genomic_DNA"/>
</dbReference>
<keyword evidence="1" id="KW-0812">Transmembrane</keyword>
<sequence length="101" mass="10581">MTTTQQAHPARAAARTFVQSWLPQIAVGLVLVPLVVGAVTDTAAEYGILLPDWLGLALAGVVTGCAALSALLARLMAIPGVDAFLERFRLGSAPRRVSRSE</sequence>
<feature type="transmembrane region" description="Helical" evidence="1">
    <location>
        <begin position="53"/>
        <end position="77"/>
    </location>
</feature>
<gene>
    <name evidence="2" type="ORF">GCM10023198_32480</name>
</gene>
<protein>
    <recommendedName>
        <fullName evidence="4">Holin</fullName>
    </recommendedName>
</protein>
<dbReference type="RefSeq" id="WP_253873125.1">
    <property type="nucleotide sequence ID" value="NZ_BAABHM010000013.1"/>
</dbReference>
<evidence type="ECO:0000313" key="3">
    <source>
        <dbReference type="Proteomes" id="UP001500843"/>
    </source>
</evidence>
<keyword evidence="1" id="KW-0472">Membrane</keyword>